<organism evidence="1 2">
    <name type="scientific">Cryptolaemus montrouzieri</name>
    <dbReference type="NCBI Taxonomy" id="559131"/>
    <lineage>
        <taxon>Eukaryota</taxon>
        <taxon>Metazoa</taxon>
        <taxon>Ecdysozoa</taxon>
        <taxon>Arthropoda</taxon>
        <taxon>Hexapoda</taxon>
        <taxon>Insecta</taxon>
        <taxon>Pterygota</taxon>
        <taxon>Neoptera</taxon>
        <taxon>Endopterygota</taxon>
        <taxon>Coleoptera</taxon>
        <taxon>Polyphaga</taxon>
        <taxon>Cucujiformia</taxon>
        <taxon>Coccinelloidea</taxon>
        <taxon>Coccinellidae</taxon>
        <taxon>Scymninae</taxon>
        <taxon>Scymnini</taxon>
        <taxon>Cryptolaemus</taxon>
    </lineage>
</organism>
<feature type="non-terminal residue" evidence="1">
    <location>
        <position position="75"/>
    </location>
</feature>
<reference evidence="1 2" key="1">
    <citation type="journal article" date="2021" name="BMC Biol.">
        <title>Horizontally acquired antibacterial genes associated with adaptive radiation of ladybird beetles.</title>
        <authorList>
            <person name="Li H.S."/>
            <person name="Tang X.F."/>
            <person name="Huang Y.H."/>
            <person name="Xu Z.Y."/>
            <person name="Chen M.L."/>
            <person name="Du X.Y."/>
            <person name="Qiu B.Y."/>
            <person name="Chen P.T."/>
            <person name="Zhang W."/>
            <person name="Slipinski A."/>
            <person name="Escalona H.E."/>
            <person name="Waterhouse R.M."/>
            <person name="Zwick A."/>
            <person name="Pang H."/>
        </authorList>
    </citation>
    <scope>NUCLEOTIDE SEQUENCE [LARGE SCALE GENOMIC DNA]</scope>
    <source>
        <strain evidence="1">SYSU2018</strain>
    </source>
</reference>
<comment type="caution">
    <text evidence="1">The sequence shown here is derived from an EMBL/GenBank/DDBJ whole genome shotgun (WGS) entry which is preliminary data.</text>
</comment>
<name>A0ABD2NWK3_9CUCU</name>
<protein>
    <submittedName>
        <fullName evidence="1">Uncharacterized protein</fullName>
    </submittedName>
</protein>
<proteinExistence type="predicted"/>
<gene>
    <name evidence="1" type="ORF">HHI36_006279</name>
</gene>
<sequence>MALYYSNIQSVFTYLLVIWSNTYKFNLSRIKSLQNKALKSIFNLPYDLSTNELYEKIPVMRLDKLKELGKCKLFF</sequence>
<accession>A0ABD2NWK3</accession>
<dbReference type="AlphaFoldDB" id="A0ABD2NWK3"/>
<evidence type="ECO:0000313" key="2">
    <source>
        <dbReference type="Proteomes" id="UP001516400"/>
    </source>
</evidence>
<dbReference type="EMBL" id="JABFTP020000144">
    <property type="protein sequence ID" value="KAL3283123.1"/>
    <property type="molecule type" value="Genomic_DNA"/>
</dbReference>
<dbReference type="Proteomes" id="UP001516400">
    <property type="component" value="Unassembled WGS sequence"/>
</dbReference>
<keyword evidence="2" id="KW-1185">Reference proteome</keyword>
<evidence type="ECO:0000313" key="1">
    <source>
        <dbReference type="EMBL" id="KAL3283123.1"/>
    </source>
</evidence>